<dbReference type="InterPro" id="IPR050268">
    <property type="entry name" value="NADH-dep_flavin_reductase"/>
</dbReference>
<organism evidence="3 4">
    <name type="scientific">Sinorhizobium kummerowiae</name>
    <dbReference type="NCBI Taxonomy" id="158892"/>
    <lineage>
        <taxon>Bacteria</taxon>
        <taxon>Pseudomonadati</taxon>
        <taxon>Pseudomonadota</taxon>
        <taxon>Alphaproteobacteria</taxon>
        <taxon>Hyphomicrobiales</taxon>
        <taxon>Rhizobiaceae</taxon>
        <taxon>Sinorhizobium/Ensifer group</taxon>
        <taxon>Sinorhizobium</taxon>
    </lineage>
</organism>
<dbReference type="SMART" id="SM00903">
    <property type="entry name" value="Flavin_Reduct"/>
    <property type="match status" value="1"/>
</dbReference>
<proteinExistence type="predicted"/>
<dbReference type="EMBL" id="CP120366">
    <property type="protein sequence ID" value="WHS96509.1"/>
    <property type="molecule type" value="Genomic_DNA"/>
</dbReference>
<dbReference type="PANTHER" id="PTHR30466">
    <property type="entry name" value="FLAVIN REDUCTASE"/>
    <property type="match status" value="1"/>
</dbReference>
<dbReference type="Proteomes" id="UP001233264">
    <property type="component" value="Plasmid pSkuCCBAU71714a"/>
</dbReference>
<dbReference type="PANTHER" id="PTHR30466:SF1">
    <property type="entry name" value="FMN REDUCTASE (NADH) RUTF"/>
    <property type="match status" value="1"/>
</dbReference>
<name>A0ABY8TF23_9HYPH</name>
<sequence length="229" mass="24202">MKADVFDPRALREAFGAFPTAVTVITASDPADRPVGFTANSFTSVSLDPPLLLVCLAKTARDYPAMTAAEHFAINILSEAQKDVSIKFARPAEDRFAAVDWARGPNGCPIFAQVAAWFECSMHDVIEAGDHVMMVGRVTAFKSSGLNGLGYARGGYFAPSVAAKANSSTGGEIGVVAVLERHAALFPLGDQNRSLPSYSAGGGDPAKTLAPQLERSGLSVHDWFSLLDL</sequence>
<geneLocation type="plasmid" evidence="3 4">
    <name>pSkuCCBAU71714a</name>
</geneLocation>
<evidence type="ECO:0000313" key="4">
    <source>
        <dbReference type="Proteomes" id="UP001233264"/>
    </source>
</evidence>
<dbReference type="Gene3D" id="2.30.110.10">
    <property type="entry name" value="Electron Transport, Fmn-binding Protein, Chain A"/>
    <property type="match status" value="1"/>
</dbReference>
<dbReference type="InterPro" id="IPR002563">
    <property type="entry name" value="Flavin_Rdtase-like_dom"/>
</dbReference>
<feature type="domain" description="Flavin reductase like" evidence="2">
    <location>
        <begin position="15"/>
        <end position="158"/>
    </location>
</feature>
<protein>
    <submittedName>
        <fullName evidence="3">Flavin reductase family protein</fullName>
    </submittedName>
</protein>
<evidence type="ECO:0000313" key="3">
    <source>
        <dbReference type="EMBL" id="WHS96509.1"/>
    </source>
</evidence>
<dbReference type="InterPro" id="IPR012349">
    <property type="entry name" value="Split_barrel_FMN-bd"/>
</dbReference>
<evidence type="ECO:0000259" key="2">
    <source>
        <dbReference type="SMART" id="SM00903"/>
    </source>
</evidence>
<accession>A0ABY8TF23</accession>
<keyword evidence="3" id="KW-0614">Plasmid</keyword>
<keyword evidence="4" id="KW-1185">Reference proteome</keyword>
<gene>
    <name evidence="3" type="ORF">PZL22_005406</name>
</gene>
<dbReference type="RefSeq" id="WP_284718789.1">
    <property type="nucleotide sequence ID" value="NZ_CP120366.1"/>
</dbReference>
<dbReference type="Pfam" id="PF01613">
    <property type="entry name" value="Flavin_Reduct"/>
    <property type="match status" value="1"/>
</dbReference>
<reference evidence="3 4" key="1">
    <citation type="submission" date="2023-03" db="EMBL/GenBank/DDBJ databases">
        <authorList>
            <person name="Menendez E."/>
            <person name="Kaur S."/>
            <person name="Flores-Felix J.D."/>
            <person name="diCenzo G.C."/>
            <person name="Peix A."/>
            <person name="Velazquez E."/>
        </authorList>
    </citation>
    <scope>NUCLEOTIDE SEQUENCE [LARGE SCALE GENOMIC DNA]</scope>
    <source>
        <strain evidence="3 4">CCBAU 71714</strain>
        <plasmid evidence="3 4">pSkuCCBAU71714a</plasmid>
    </source>
</reference>
<dbReference type="SUPFAM" id="SSF50475">
    <property type="entry name" value="FMN-binding split barrel"/>
    <property type="match status" value="1"/>
</dbReference>
<keyword evidence="1" id="KW-0560">Oxidoreductase</keyword>
<evidence type="ECO:0000256" key="1">
    <source>
        <dbReference type="ARBA" id="ARBA00023002"/>
    </source>
</evidence>